<sequence length="91" mass="10498">MSEKYITTSNKILYYLVAPCLLLYFILIDIGVIKCTITGLLIFSIAIIVGVVVNILYKKKNSSYKFEVNSYYAKVMMILVFFELAFNMVKF</sequence>
<comment type="caution">
    <text evidence="2">The sequence shown here is derived from an EMBL/GenBank/DDBJ whole genome shotgun (WGS) entry which is preliminary data.</text>
</comment>
<evidence type="ECO:0000313" key="2">
    <source>
        <dbReference type="EMBL" id="MBM6819776.1"/>
    </source>
</evidence>
<evidence type="ECO:0000256" key="1">
    <source>
        <dbReference type="SAM" id="Phobius"/>
    </source>
</evidence>
<gene>
    <name evidence="2" type="ORF">H6A19_10580</name>
</gene>
<keyword evidence="1" id="KW-0472">Membrane</keyword>
<dbReference type="RefSeq" id="WP_195516240.1">
    <property type="nucleotide sequence ID" value="NZ_JACJLL010000062.1"/>
</dbReference>
<name>A0ABS2FIF8_9CLOT</name>
<feature type="transmembrane region" description="Helical" evidence="1">
    <location>
        <begin position="69"/>
        <end position="89"/>
    </location>
</feature>
<feature type="transmembrane region" description="Helical" evidence="1">
    <location>
        <begin position="39"/>
        <end position="57"/>
    </location>
</feature>
<keyword evidence="3" id="KW-1185">Reference proteome</keyword>
<keyword evidence="1" id="KW-0812">Transmembrane</keyword>
<organism evidence="2 3">
    <name type="scientific">Clostridium saudiense</name>
    <dbReference type="NCBI Taxonomy" id="1414720"/>
    <lineage>
        <taxon>Bacteria</taxon>
        <taxon>Bacillati</taxon>
        <taxon>Bacillota</taxon>
        <taxon>Clostridia</taxon>
        <taxon>Eubacteriales</taxon>
        <taxon>Clostridiaceae</taxon>
        <taxon>Clostridium</taxon>
    </lineage>
</organism>
<dbReference type="Proteomes" id="UP000767334">
    <property type="component" value="Unassembled WGS sequence"/>
</dbReference>
<keyword evidence="1" id="KW-1133">Transmembrane helix</keyword>
<proteinExistence type="predicted"/>
<protein>
    <submittedName>
        <fullName evidence="2">Uncharacterized protein</fullName>
    </submittedName>
</protein>
<feature type="transmembrane region" description="Helical" evidence="1">
    <location>
        <begin position="12"/>
        <end position="33"/>
    </location>
</feature>
<dbReference type="EMBL" id="JACJLL010000062">
    <property type="protein sequence ID" value="MBM6819776.1"/>
    <property type="molecule type" value="Genomic_DNA"/>
</dbReference>
<evidence type="ECO:0000313" key="3">
    <source>
        <dbReference type="Proteomes" id="UP000767334"/>
    </source>
</evidence>
<accession>A0ABS2FIF8</accession>
<reference evidence="2 3" key="1">
    <citation type="journal article" date="2021" name="Sci. Rep.">
        <title>The distribution of antibiotic resistance genes in chicken gut microbiota commensals.</title>
        <authorList>
            <person name="Juricova H."/>
            <person name="Matiasovicova J."/>
            <person name="Kubasova T."/>
            <person name="Cejkova D."/>
            <person name="Rychlik I."/>
        </authorList>
    </citation>
    <scope>NUCLEOTIDE SEQUENCE [LARGE SCALE GENOMIC DNA]</scope>
    <source>
        <strain evidence="2 3">An435</strain>
    </source>
</reference>